<evidence type="ECO:0000313" key="2">
    <source>
        <dbReference type="Proteomes" id="UP000499080"/>
    </source>
</evidence>
<proteinExistence type="predicted"/>
<evidence type="ECO:0000313" key="1">
    <source>
        <dbReference type="EMBL" id="GBN25333.1"/>
    </source>
</evidence>
<protein>
    <submittedName>
        <fullName evidence="1">Uncharacterized protein</fullName>
    </submittedName>
</protein>
<name>A0A4Y2MFC7_ARAVE</name>
<sequence>MVERDDRTQSPNNFRKGKCFLFLNQNPYLKRILEISSSSVVAYSSCSSPQLDQVQESARPQKIKTIGERFMVKEESAASVDTRPRTHEGRSLALSTAFML</sequence>
<dbReference type="AlphaFoldDB" id="A0A4Y2MFC7"/>
<reference evidence="1 2" key="1">
    <citation type="journal article" date="2019" name="Sci. Rep.">
        <title>Orb-weaving spider Araneus ventricosus genome elucidates the spidroin gene catalogue.</title>
        <authorList>
            <person name="Kono N."/>
            <person name="Nakamura H."/>
            <person name="Ohtoshi R."/>
            <person name="Moran D.A.P."/>
            <person name="Shinohara A."/>
            <person name="Yoshida Y."/>
            <person name="Fujiwara M."/>
            <person name="Mori M."/>
            <person name="Tomita M."/>
            <person name="Arakawa K."/>
        </authorList>
    </citation>
    <scope>NUCLEOTIDE SEQUENCE [LARGE SCALE GENOMIC DNA]</scope>
</reference>
<keyword evidence="2" id="KW-1185">Reference proteome</keyword>
<gene>
    <name evidence="1" type="ORF">AVEN_101701_1</name>
</gene>
<comment type="caution">
    <text evidence="1">The sequence shown here is derived from an EMBL/GenBank/DDBJ whole genome shotgun (WGS) entry which is preliminary data.</text>
</comment>
<dbReference type="EMBL" id="BGPR01007229">
    <property type="protein sequence ID" value="GBN25333.1"/>
    <property type="molecule type" value="Genomic_DNA"/>
</dbReference>
<organism evidence="1 2">
    <name type="scientific">Araneus ventricosus</name>
    <name type="common">Orbweaver spider</name>
    <name type="synonym">Epeira ventricosa</name>
    <dbReference type="NCBI Taxonomy" id="182803"/>
    <lineage>
        <taxon>Eukaryota</taxon>
        <taxon>Metazoa</taxon>
        <taxon>Ecdysozoa</taxon>
        <taxon>Arthropoda</taxon>
        <taxon>Chelicerata</taxon>
        <taxon>Arachnida</taxon>
        <taxon>Araneae</taxon>
        <taxon>Araneomorphae</taxon>
        <taxon>Entelegynae</taxon>
        <taxon>Araneoidea</taxon>
        <taxon>Araneidae</taxon>
        <taxon>Araneus</taxon>
    </lineage>
</organism>
<accession>A0A4Y2MFC7</accession>
<dbReference type="Proteomes" id="UP000499080">
    <property type="component" value="Unassembled WGS sequence"/>
</dbReference>